<keyword evidence="3" id="KW-0436">Ligase</keyword>
<dbReference type="SUPFAM" id="SSF56801">
    <property type="entry name" value="Acetyl-CoA synthetase-like"/>
    <property type="match status" value="1"/>
</dbReference>
<organism evidence="3 4">
    <name type="scientific">Vineibacter terrae</name>
    <dbReference type="NCBI Taxonomy" id="2586908"/>
    <lineage>
        <taxon>Bacteria</taxon>
        <taxon>Pseudomonadati</taxon>
        <taxon>Pseudomonadota</taxon>
        <taxon>Alphaproteobacteria</taxon>
        <taxon>Hyphomicrobiales</taxon>
        <taxon>Vineibacter</taxon>
    </lineage>
</organism>
<feature type="domain" description="AMP-dependent synthetase/ligase" evidence="2">
    <location>
        <begin position="48"/>
        <end position="423"/>
    </location>
</feature>
<dbReference type="GO" id="GO:0016874">
    <property type="term" value="F:ligase activity"/>
    <property type="evidence" value="ECO:0007669"/>
    <property type="project" value="UniProtKB-KW"/>
</dbReference>
<comment type="similarity">
    <text evidence="1">Belongs to the ATP-dependent AMP-binding enzyme family.</text>
</comment>
<evidence type="ECO:0000256" key="1">
    <source>
        <dbReference type="ARBA" id="ARBA00006432"/>
    </source>
</evidence>
<name>A0A5C8PKI3_9HYPH</name>
<dbReference type="EMBL" id="VDUZ01000020">
    <property type="protein sequence ID" value="TXL74154.1"/>
    <property type="molecule type" value="Genomic_DNA"/>
</dbReference>
<gene>
    <name evidence="3" type="ORF">FHP25_18305</name>
</gene>
<dbReference type="PANTHER" id="PTHR22754">
    <property type="entry name" value="DISCO-INTERACTING PROTEIN 2 DIP2 -RELATED"/>
    <property type="match status" value="1"/>
</dbReference>
<dbReference type="OrthoDB" id="9803968at2"/>
<reference evidence="3 4" key="1">
    <citation type="submission" date="2019-06" db="EMBL/GenBank/DDBJ databases">
        <title>New taxonomy in bacterial strain CC-CFT640, isolated from vineyard.</title>
        <authorList>
            <person name="Lin S.-Y."/>
            <person name="Tsai C.-F."/>
            <person name="Young C.-C."/>
        </authorList>
    </citation>
    <scope>NUCLEOTIDE SEQUENCE [LARGE SCALE GENOMIC DNA]</scope>
    <source>
        <strain evidence="3 4">CC-CFT640</strain>
    </source>
</reference>
<sequence>MTPTPTRNAALPFRRGGFGCLAEALDYAARGETGVSFFDARGRLTAALPWREAQAGAHVFARRLIGAGFAVGDRLLITAETWPGFVIAFFGAQYAGLLPVPVSLPAGLGARDAYIEQLRRQLEASGAVAALSVDSMAGYLATAAEGSSVRLVGPMAAFETLPEKAVDLRPLTAGERCYLQFSSGSTRFPLGVDIRQDRLMANIDAALSSQGSDIRPDDHAVSWLPWYHDMGLIGFLLAAVCSQRSADVMPAGEFARRPLQWLALAAQRGASITYSPSFGYDLAARRAQTQSPAGLDLSRLRLAGIGADMIQAPVLRRFSETFAPAGFDPRAFVPCYGMAEVCVGLTFSPLDRGFLTDTVDRAALVERNVAEPASGANARELVVCGRPLPGHTVEIRDEHGKPLGERRVGRIFARGPSVMPGYFGAPEATAEVLKDGWLDTGDLGYWREGEIVVTGRAKDLIIVNGRNIWPQDIEWAVEAIAPLRRGDACAFSVQGDDGAEQVVVVVQSWPMEADARAALSAAIAQKVKETVGIDGTVQLILPSVGLPMTSSGKLSRSRARTQWLAGAYEDGGRKPAS</sequence>
<dbReference type="NCBIfam" id="NF006624">
    <property type="entry name" value="PRK09192.1"/>
    <property type="match status" value="1"/>
</dbReference>
<dbReference type="RefSeq" id="WP_147848401.1">
    <property type="nucleotide sequence ID" value="NZ_VDUZ01000020.1"/>
</dbReference>
<keyword evidence="4" id="KW-1185">Reference proteome</keyword>
<dbReference type="InterPro" id="IPR000873">
    <property type="entry name" value="AMP-dep_synth/lig_dom"/>
</dbReference>
<dbReference type="AlphaFoldDB" id="A0A5C8PKI3"/>
<evidence type="ECO:0000313" key="3">
    <source>
        <dbReference type="EMBL" id="TXL74154.1"/>
    </source>
</evidence>
<accession>A0A5C8PKI3</accession>
<protein>
    <submittedName>
        <fullName evidence="3">Fatty acyl-AMP ligase</fullName>
    </submittedName>
</protein>
<dbReference type="Gene3D" id="3.40.50.12780">
    <property type="entry name" value="N-terminal domain of ligase-like"/>
    <property type="match status" value="1"/>
</dbReference>
<dbReference type="PANTHER" id="PTHR22754:SF32">
    <property type="entry name" value="DISCO-INTERACTING PROTEIN 2"/>
    <property type="match status" value="1"/>
</dbReference>
<proteinExistence type="inferred from homology"/>
<dbReference type="Gene3D" id="3.30.300.30">
    <property type="match status" value="1"/>
</dbReference>
<dbReference type="InterPro" id="IPR042099">
    <property type="entry name" value="ANL_N_sf"/>
</dbReference>
<dbReference type="InterPro" id="IPR045851">
    <property type="entry name" value="AMP-bd_C_sf"/>
</dbReference>
<dbReference type="GO" id="GO:0005886">
    <property type="term" value="C:plasma membrane"/>
    <property type="evidence" value="ECO:0007669"/>
    <property type="project" value="TreeGrafter"/>
</dbReference>
<evidence type="ECO:0000313" key="4">
    <source>
        <dbReference type="Proteomes" id="UP000321638"/>
    </source>
</evidence>
<dbReference type="Proteomes" id="UP000321638">
    <property type="component" value="Unassembled WGS sequence"/>
</dbReference>
<dbReference type="Pfam" id="PF00501">
    <property type="entry name" value="AMP-binding"/>
    <property type="match status" value="1"/>
</dbReference>
<evidence type="ECO:0000259" key="2">
    <source>
        <dbReference type="Pfam" id="PF00501"/>
    </source>
</evidence>
<dbReference type="GO" id="GO:0070566">
    <property type="term" value="F:adenylyltransferase activity"/>
    <property type="evidence" value="ECO:0007669"/>
    <property type="project" value="TreeGrafter"/>
</dbReference>
<comment type="caution">
    <text evidence="3">The sequence shown here is derived from an EMBL/GenBank/DDBJ whole genome shotgun (WGS) entry which is preliminary data.</text>
</comment>
<dbReference type="GO" id="GO:0006633">
    <property type="term" value="P:fatty acid biosynthetic process"/>
    <property type="evidence" value="ECO:0007669"/>
    <property type="project" value="TreeGrafter"/>
</dbReference>